<evidence type="ECO:0000313" key="5">
    <source>
        <dbReference type="EMBL" id="MDQ4215062.1"/>
    </source>
</evidence>
<evidence type="ECO:0000256" key="3">
    <source>
        <dbReference type="ARBA" id="ARBA00023204"/>
    </source>
</evidence>
<dbReference type="InterPro" id="IPR011335">
    <property type="entry name" value="Restrct_endonuc-II-like"/>
</dbReference>
<feature type="domain" description="PD-(D/E)XK endonuclease-like" evidence="4">
    <location>
        <begin position="25"/>
        <end position="314"/>
    </location>
</feature>
<protein>
    <submittedName>
        <fullName evidence="5">PD-(D/E)XK nuclease family protein</fullName>
    </submittedName>
</protein>
<dbReference type="SUPFAM" id="SSF52980">
    <property type="entry name" value="Restriction endonuclease-like"/>
    <property type="match status" value="1"/>
</dbReference>
<proteinExistence type="predicted"/>
<dbReference type="InterPro" id="IPR038726">
    <property type="entry name" value="PDDEXK_AddAB-type"/>
</dbReference>
<keyword evidence="2" id="KW-0067">ATP-binding</keyword>
<gene>
    <name evidence="5" type="ORF">RBR11_14155</name>
</gene>
<keyword evidence="6" id="KW-1185">Reference proteome</keyword>
<evidence type="ECO:0000313" key="6">
    <source>
        <dbReference type="Proteomes" id="UP001230289"/>
    </source>
</evidence>
<accession>A0ABU0XJN8</accession>
<dbReference type="EMBL" id="JAVFCB010000008">
    <property type="protein sequence ID" value="MDQ4215062.1"/>
    <property type="molecule type" value="Genomic_DNA"/>
</dbReference>
<dbReference type="InterPro" id="IPR011604">
    <property type="entry name" value="PDDEXK-like_dom_sf"/>
</dbReference>
<comment type="caution">
    <text evidence="5">The sequence shown here is derived from an EMBL/GenBank/DDBJ whole genome shotgun (WGS) entry which is preliminary data.</text>
</comment>
<dbReference type="RefSeq" id="WP_308490013.1">
    <property type="nucleotide sequence ID" value="NZ_JAVFCB010000008.1"/>
</dbReference>
<evidence type="ECO:0000259" key="4">
    <source>
        <dbReference type="Pfam" id="PF12705"/>
    </source>
</evidence>
<evidence type="ECO:0000256" key="1">
    <source>
        <dbReference type="ARBA" id="ARBA00022763"/>
    </source>
</evidence>
<dbReference type="Gene3D" id="3.90.320.10">
    <property type="match status" value="1"/>
</dbReference>
<keyword evidence="2" id="KW-0347">Helicase</keyword>
<keyword evidence="1" id="KW-0227">DNA damage</keyword>
<keyword evidence="2" id="KW-0547">Nucleotide-binding</keyword>
<name>A0ABU0XJN8_9MICO</name>
<evidence type="ECO:0000256" key="2">
    <source>
        <dbReference type="ARBA" id="ARBA00022806"/>
    </source>
</evidence>
<organism evidence="5 6">
    <name type="scientific">Microbacterium capsulatum</name>
    <dbReference type="NCBI Taxonomy" id="3041921"/>
    <lineage>
        <taxon>Bacteria</taxon>
        <taxon>Bacillati</taxon>
        <taxon>Actinomycetota</taxon>
        <taxon>Actinomycetes</taxon>
        <taxon>Micrococcales</taxon>
        <taxon>Microbacteriaceae</taxon>
        <taxon>Microbacterium</taxon>
    </lineage>
</organism>
<dbReference type="Pfam" id="PF12705">
    <property type="entry name" value="PDDEXK_1"/>
    <property type="match status" value="1"/>
</dbReference>
<reference evidence="5 6" key="1">
    <citation type="submission" date="2023-08" db="EMBL/GenBank/DDBJ databases">
        <title>Microbacterium sp. nov., isolated from a waste landfill.</title>
        <authorList>
            <person name="Wen W."/>
        </authorList>
    </citation>
    <scope>NUCLEOTIDE SEQUENCE [LARGE SCALE GENOMIC DNA]</scope>
    <source>
        <strain evidence="5 6">ASV81</strain>
    </source>
</reference>
<keyword evidence="2" id="KW-0378">Hydrolase</keyword>
<sequence length="409" mass="44365">MTDSPGALATGIAFSRAVLVGPPARWSYSTLEEASSCPLRYCLRRATYPDLGHQEGYPSVPSVPALFGNVVHGALEVVVKAMADAAVESPQAESAAEVIRDLGGFTSVVENELANQLASLKDNMRLSKDLHRRIAIDLEARVADARAQVQTYLSRTKFVSGPRHSTQAAEGGRSRAFVRQELGAGSHPEVELVAERERLYGRVDLLMISDDRVDIIDYKTGGESDGHADQLQLYAWLWGADEKVNPRGLGVASLTAAYRDQDVSIDVPNADQMAVLSLEFATKIADADGEIASGSPTARPSQENCRYCAVRHLCASYWATIAPKLSDINQGDLFDYEGVIGEQNGQRSWWLLNDAGRPELLLRTTTPAPPFASGDRVRLLGLRRGADPQTDWPIGSVTVATEAFRVESV</sequence>
<keyword evidence="3" id="KW-0234">DNA repair</keyword>
<dbReference type="Proteomes" id="UP001230289">
    <property type="component" value="Unassembled WGS sequence"/>
</dbReference>